<sequence>MATEIKSLAPQSVWSFFYDLTQIPRPTGHTQAVQEYVLELGKRLGLETHRDATGNVLIRKPATAGLEGRPVVTLQAHLDMVPQKNSHIQHDFTRDPIDAYIDGEWVTARDTTLGADNGIGAAYAMAVLADNTLKHGPIEALFTIDEEVGMVGANGLQSDFSKGDILINLDSEEEGLLFVGCAGGIDVNVNLEYKDQEPTPEGDIAVRIALTGLRGGHSGMDIHLGRANANKQLARLLKYAIADYGARLVSFDGGSARNAIPRECFAVVTLPEADADGLWELASDFLDTLRTEYKGIEESISLTLERTEMPKTVIPEEIQDAIINALVGCVNGVQSMLTDFAGIVEASTNMARVTFGDGKFSAKFFVRSSSETRKEEVASEIESIMNLAGTNVDFSGAYNGWAPNASSPILKTLSKACEEVLGKTPEVTVIHAGLECGIIQGAMPNMDMISIGPDIRSPHSPDEKVHIASVERTWRILKRALELV</sequence>
<dbReference type="PIRSF" id="PIRSF016599">
    <property type="entry name" value="Xaa-His_dipept"/>
    <property type="match status" value="1"/>
</dbReference>
<dbReference type="Pfam" id="PF01546">
    <property type="entry name" value="Peptidase_M20"/>
    <property type="match status" value="1"/>
</dbReference>
<keyword evidence="3" id="KW-0645">Protease</keyword>
<dbReference type="PATRIC" id="fig|1127696.3.peg.83"/>
<name>L1NJ29_9PORP</name>
<dbReference type="InterPro" id="IPR001160">
    <property type="entry name" value="Peptidase_M20C"/>
</dbReference>
<evidence type="ECO:0000256" key="5">
    <source>
        <dbReference type="ARBA" id="ARBA00022801"/>
    </source>
</evidence>
<dbReference type="InterPro" id="IPR002933">
    <property type="entry name" value="Peptidase_M20"/>
</dbReference>
<dbReference type="SUPFAM" id="SSF53187">
    <property type="entry name" value="Zn-dependent exopeptidases"/>
    <property type="match status" value="1"/>
</dbReference>
<dbReference type="EMBL" id="AMEQ01000003">
    <property type="protein sequence ID" value="EKY03207.1"/>
    <property type="molecule type" value="Genomic_DNA"/>
</dbReference>
<dbReference type="GO" id="GO:0006508">
    <property type="term" value="P:proteolysis"/>
    <property type="evidence" value="ECO:0007669"/>
    <property type="project" value="UniProtKB-KW"/>
</dbReference>
<dbReference type="GO" id="GO:0005829">
    <property type="term" value="C:cytosol"/>
    <property type="evidence" value="ECO:0007669"/>
    <property type="project" value="TreeGrafter"/>
</dbReference>
<organism evidence="19 20">
    <name type="scientific">Porphyromonas catoniae F0037</name>
    <dbReference type="NCBI Taxonomy" id="1127696"/>
    <lineage>
        <taxon>Bacteria</taxon>
        <taxon>Pseudomonadati</taxon>
        <taxon>Bacteroidota</taxon>
        <taxon>Bacteroidia</taxon>
        <taxon>Bacteroidales</taxon>
        <taxon>Porphyromonadaceae</taxon>
        <taxon>Porphyromonas</taxon>
    </lineage>
</organism>
<keyword evidence="7" id="KW-0482">Metalloprotease</keyword>
<evidence type="ECO:0000256" key="11">
    <source>
        <dbReference type="ARBA" id="ARBA00044252"/>
    </source>
</evidence>
<dbReference type="HOGENOM" id="CLU_028526_0_0_10"/>
<dbReference type="GO" id="GO:0070573">
    <property type="term" value="F:metallodipeptidase activity"/>
    <property type="evidence" value="ECO:0007669"/>
    <property type="project" value="TreeGrafter"/>
</dbReference>
<evidence type="ECO:0000256" key="1">
    <source>
        <dbReference type="ARBA" id="ARBA00001941"/>
    </source>
</evidence>
<comment type="cofactor">
    <cofactor evidence="1">
        <name>Co(2+)</name>
        <dbReference type="ChEBI" id="CHEBI:48828"/>
    </cofactor>
</comment>
<keyword evidence="6" id="KW-0862">Zinc</keyword>
<evidence type="ECO:0000256" key="3">
    <source>
        <dbReference type="ARBA" id="ARBA00022670"/>
    </source>
</evidence>
<evidence type="ECO:0000256" key="16">
    <source>
        <dbReference type="ARBA" id="ARBA00077688"/>
    </source>
</evidence>
<evidence type="ECO:0000256" key="17">
    <source>
        <dbReference type="ARBA" id="ARBA00078074"/>
    </source>
</evidence>
<comment type="caution">
    <text evidence="19">The sequence shown here is derived from an EMBL/GenBank/DDBJ whole genome shotgun (WGS) entry which is preliminary data.</text>
</comment>
<dbReference type="GO" id="GO:0046872">
    <property type="term" value="F:metal ion binding"/>
    <property type="evidence" value="ECO:0007669"/>
    <property type="project" value="UniProtKB-KW"/>
</dbReference>
<gene>
    <name evidence="19" type="ORF">HMPREF9134_00096</name>
</gene>
<dbReference type="eggNOG" id="COG2195">
    <property type="taxonomic scope" value="Bacteria"/>
</dbReference>
<evidence type="ECO:0000256" key="7">
    <source>
        <dbReference type="ARBA" id="ARBA00023049"/>
    </source>
</evidence>
<evidence type="ECO:0000256" key="2">
    <source>
        <dbReference type="ARBA" id="ARBA00001947"/>
    </source>
</evidence>
<dbReference type="AlphaFoldDB" id="L1NJ29"/>
<protein>
    <recommendedName>
        <fullName evidence="13">Cytosol non-specific dipeptidase</fullName>
        <ecNumber evidence="10">3.4.13.18</ecNumber>
    </recommendedName>
    <alternativeName>
        <fullName evidence="16">Aminoacyl-histidine dipeptidase</fullName>
    </alternativeName>
    <alternativeName>
        <fullName evidence="15">Beta-alanyl-histidine dipeptidase</fullName>
    </alternativeName>
    <alternativeName>
        <fullName evidence="14">Carnosinase</fullName>
    </alternativeName>
    <alternativeName>
        <fullName evidence="11">Peptidase D</fullName>
    </alternativeName>
    <alternativeName>
        <fullName evidence="17">Xaa-His dipeptidase</fullName>
    </alternativeName>
</protein>
<feature type="domain" description="Peptidase M20 dimerisation" evidence="18">
    <location>
        <begin position="209"/>
        <end position="295"/>
    </location>
</feature>
<proteinExistence type="inferred from homology"/>
<dbReference type="FunFam" id="3.40.630.10:FF:000015">
    <property type="entry name" value="Aminoacyl-histidine dipeptidase PepD"/>
    <property type="match status" value="1"/>
</dbReference>
<accession>L1NJ29</accession>
<dbReference type="CDD" id="cd03890">
    <property type="entry name" value="M20_pepD"/>
    <property type="match status" value="1"/>
</dbReference>
<dbReference type="FunFam" id="3.40.630.10:FF:000018">
    <property type="entry name" value="Aminoacyl-histidine dipeptidase PepD"/>
    <property type="match status" value="1"/>
</dbReference>
<evidence type="ECO:0000256" key="13">
    <source>
        <dbReference type="ARBA" id="ARBA00071271"/>
    </source>
</evidence>
<evidence type="ECO:0000256" key="15">
    <source>
        <dbReference type="ARBA" id="ARBA00076004"/>
    </source>
</evidence>
<comment type="similarity">
    <text evidence="12">Belongs to the peptidase M20C family.</text>
</comment>
<dbReference type="NCBIfam" id="TIGR01893">
    <property type="entry name" value="aa-his-dipept"/>
    <property type="match status" value="1"/>
</dbReference>
<evidence type="ECO:0000256" key="4">
    <source>
        <dbReference type="ARBA" id="ARBA00022723"/>
    </source>
</evidence>
<dbReference type="InterPro" id="IPR011650">
    <property type="entry name" value="Peptidase_M20_dimer"/>
</dbReference>
<evidence type="ECO:0000256" key="9">
    <source>
        <dbReference type="ARBA" id="ARBA00036421"/>
    </source>
</evidence>
<dbReference type="PRINTS" id="PR00934">
    <property type="entry name" value="XHISDIPTASE"/>
</dbReference>
<evidence type="ECO:0000256" key="14">
    <source>
        <dbReference type="ARBA" id="ARBA00075285"/>
    </source>
</evidence>
<keyword evidence="5" id="KW-0378">Hydrolase</keyword>
<evidence type="ECO:0000313" key="19">
    <source>
        <dbReference type="EMBL" id="EKY03207.1"/>
    </source>
</evidence>
<evidence type="ECO:0000256" key="12">
    <source>
        <dbReference type="ARBA" id="ARBA00061423"/>
    </source>
</evidence>
<dbReference type="PANTHER" id="PTHR43501">
    <property type="entry name" value="CYTOSOL NON-SPECIFIC DIPEPTIDASE"/>
    <property type="match status" value="1"/>
</dbReference>
<dbReference type="STRING" id="1127696.HMPREF9134_00096"/>
<evidence type="ECO:0000256" key="6">
    <source>
        <dbReference type="ARBA" id="ARBA00022833"/>
    </source>
</evidence>
<dbReference type="Pfam" id="PF07687">
    <property type="entry name" value="M20_dimer"/>
    <property type="match status" value="1"/>
</dbReference>
<comment type="catalytic activity">
    <reaction evidence="9">
        <text>Hydrolysis of dipeptides, preferentially hydrophobic dipeptides including prolyl amino acids.</text>
        <dbReference type="EC" id="3.4.13.18"/>
    </reaction>
</comment>
<evidence type="ECO:0000313" key="20">
    <source>
        <dbReference type="Proteomes" id="UP000010408"/>
    </source>
</evidence>
<dbReference type="EC" id="3.4.13.18" evidence="10"/>
<reference evidence="19 20" key="1">
    <citation type="submission" date="2012-05" db="EMBL/GenBank/DDBJ databases">
        <authorList>
            <person name="Weinstock G."/>
            <person name="Sodergren E."/>
            <person name="Lobos E.A."/>
            <person name="Fulton L."/>
            <person name="Fulton R."/>
            <person name="Courtney L."/>
            <person name="Fronick C."/>
            <person name="O'Laughlin M."/>
            <person name="Godfrey J."/>
            <person name="Wilson R.M."/>
            <person name="Miner T."/>
            <person name="Farmer C."/>
            <person name="Delehaunty K."/>
            <person name="Cordes M."/>
            <person name="Minx P."/>
            <person name="Tomlinson C."/>
            <person name="Chen J."/>
            <person name="Wollam A."/>
            <person name="Pepin K.H."/>
            <person name="Bhonagiri V."/>
            <person name="Zhang X."/>
            <person name="Suruliraj S."/>
            <person name="Warren W."/>
            <person name="Mitreva M."/>
            <person name="Mardis E.R."/>
            <person name="Wilson R.K."/>
        </authorList>
    </citation>
    <scope>NUCLEOTIDE SEQUENCE [LARGE SCALE GENOMIC DNA]</scope>
    <source>
        <strain evidence="19 20">F0037</strain>
    </source>
</reference>
<evidence type="ECO:0000256" key="8">
    <source>
        <dbReference type="ARBA" id="ARBA00023285"/>
    </source>
</evidence>
<comment type="cofactor">
    <cofactor evidence="2">
        <name>Zn(2+)</name>
        <dbReference type="ChEBI" id="CHEBI:29105"/>
    </cofactor>
</comment>
<dbReference type="PANTHER" id="PTHR43501:SF1">
    <property type="entry name" value="CYTOSOL NON-SPECIFIC DIPEPTIDASE"/>
    <property type="match status" value="1"/>
</dbReference>
<keyword evidence="4" id="KW-0479">Metal-binding</keyword>
<keyword evidence="8" id="KW-0170">Cobalt</keyword>
<dbReference type="Proteomes" id="UP000010408">
    <property type="component" value="Unassembled WGS sequence"/>
</dbReference>
<evidence type="ECO:0000256" key="10">
    <source>
        <dbReference type="ARBA" id="ARBA00038976"/>
    </source>
</evidence>
<evidence type="ECO:0000259" key="18">
    <source>
        <dbReference type="Pfam" id="PF07687"/>
    </source>
</evidence>
<dbReference type="RefSeq" id="WP_005468057.1">
    <property type="nucleotide sequence ID" value="NZ_KB291034.1"/>
</dbReference>
<dbReference type="Gene3D" id="3.40.630.10">
    <property type="entry name" value="Zn peptidases"/>
    <property type="match status" value="2"/>
</dbReference>